<feature type="region of interest" description="Disordered" evidence="1">
    <location>
        <begin position="1"/>
        <end position="38"/>
    </location>
</feature>
<feature type="non-terminal residue" evidence="2">
    <location>
        <position position="1"/>
    </location>
</feature>
<gene>
    <name evidence="2" type="ORF">METZ01_LOCUS472744</name>
</gene>
<accession>A0A383BJ87</accession>
<name>A0A383BJ87_9ZZZZ</name>
<sequence length="245" mass="26673">SHFWTMTTNLNDSPGSGHNAINGSGQNEGSASAPNGFQMSGSKQIHFPGNFDWASDHDQTSRKGYTFSFDLKFDDNFFMDTGPIYASFINLLNAGSGGSGSIDWDNYLRFDIYRGATGAVKEFSFNWRENGNEKRWIYKPDESQWADTSYPLSNAITSQWHNIIATIDSEGRMRVFATREDETHPRLIDVQASGSSYNGINPTGGNWQAAVQGGWLGGGTLGNGLTKLCLGQCGGNTAPAGNIKN</sequence>
<feature type="non-terminal residue" evidence="2">
    <location>
        <position position="245"/>
    </location>
</feature>
<reference evidence="2" key="1">
    <citation type="submission" date="2018-05" db="EMBL/GenBank/DDBJ databases">
        <authorList>
            <person name="Lanie J.A."/>
            <person name="Ng W.-L."/>
            <person name="Kazmierczak K.M."/>
            <person name="Andrzejewski T.M."/>
            <person name="Davidsen T.M."/>
            <person name="Wayne K.J."/>
            <person name="Tettelin H."/>
            <person name="Glass J.I."/>
            <person name="Rusch D."/>
            <person name="Podicherti R."/>
            <person name="Tsui H.-C.T."/>
            <person name="Winkler M.E."/>
        </authorList>
    </citation>
    <scope>NUCLEOTIDE SEQUENCE</scope>
</reference>
<dbReference type="AlphaFoldDB" id="A0A383BJ87"/>
<evidence type="ECO:0000313" key="2">
    <source>
        <dbReference type="EMBL" id="SVE19890.1"/>
    </source>
</evidence>
<organism evidence="2">
    <name type="scientific">marine metagenome</name>
    <dbReference type="NCBI Taxonomy" id="408172"/>
    <lineage>
        <taxon>unclassified sequences</taxon>
        <taxon>metagenomes</taxon>
        <taxon>ecological metagenomes</taxon>
    </lineage>
</organism>
<dbReference type="EMBL" id="UINC01200829">
    <property type="protein sequence ID" value="SVE19890.1"/>
    <property type="molecule type" value="Genomic_DNA"/>
</dbReference>
<proteinExistence type="predicted"/>
<evidence type="ECO:0000256" key="1">
    <source>
        <dbReference type="SAM" id="MobiDB-lite"/>
    </source>
</evidence>
<protein>
    <submittedName>
        <fullName evidence="2">Uncharacterized protein</fullName>
    </submittedName>
</protein>